<comment type="subunit">
    <text evidence="14">Homotetramer in membranes.</text>
</comment>
<dbReference type="PROSITE" id="PS50088">
    <property type="entry name" value="ANK_REPEAT"/>
    <property type="match status" value="1"/>
</dbReference>
<dbReference type="GO" id="GO:0006887">
    <property type="term" value="P:exocytosis"/>
    <property type="evidence" value="ECO:0007669"/>
    <property type="project" value="UniProtKB-KW"/>
</dbReference>
<gene>
    <name evidence="18" type="ORF">AVEN_246182_1</name>
</gene>
<evidence type="ECO:0000256" key="15">
    <source>
        <dbReference type="ARBA" id="ARBA00049811"/>
    </source>
</evidence>
<dbReference type="PROSITE" id="PS50297">
    <property type="entry name" value="ANK_REP_REGION"/>
    <property type="match status" value="1"/>
</dbReference>
<evidence type="ECO:0000256" key="6">
    <source>
        <dbReference type="ARBA" id="ARBA00022656"/>
    </source>
</evidence>
<dbReference type="GO" id="GO:0090729">
    <property type="term" value="F:toxin activity"/>
    <property type="evidence" value="ECO:0007669"/>
    <property type="project" value="UniProtKB-KW"/>
</dbReference>
<keyword evidence="3" id="KW-0268">Exocytosis</keyword>
<evidence type="ECO:0000256" key="3">
    <source>
        <dbReference type="ARBA" id="ARBA00022483"/>
    </source>
</evidence>
<dbReference type="Gene3D" id="1.25.40.20">
    <property type="entry name" value="Ankyrin repeat-containing domain"/>
    <property type="match status" value="1"/>
</dbReference>
<evidence type="ECO:0000256" key="17">
    <source>
        <dbReference type="SAM" id="Phobius"/>
    </source>
</evidence>
<dbReference type="SMART" id="SM00248">
    <property type="entry name" value="ANK"/>
    <property type="match status" value="2"/>
</dbReference>
<dbReference type="EMBL" id="BGPR01003165">
    <property type="protein sequence ID" value="GBM84525.1"/>
    <property type="molecule type" value="Genomic_DNA"/>
</dbReference>
<dbReference type="SUPFAM" id="SSF48403">
    <property type="entry name" value="Ankyrin repeat"/>
    <property type="match status" value="1"/>
</dbReference>
<keyword evidence="6" id="KW-0800">Toxin</keyword>
<comment type="subcellular location">
    <subcellularLocation>
        <location evidence="2">Secreted</location>
    </subcellularLocation>
    <subcellularLocation>
        <location evidence="1">Target cell membrane</location>
    </subcellularLocation>
</comment>
<comment type="similarity">
    <text evidence="13">Belongs to the cationic peptide 01 (latrotoxin) family. 03 (alpha-latrotoxin) subfamily.</text>
</comment>
<evidence type="ECO:0000256" key="11">
    <source>
        <dbReference type="ARBA" id="ARBA00023136"/>
    </source>
</evidence>
<keyword evidence="12" id="KW-1053">Target membrane</keyword>
<dbReference type="GO" id="GO:0044231">
    <property type="term" value="C:host cell presynaptic membrane"/>
    <property type="evidence" value="ECO:0007669"/>
    <property type="project" value="UniProtKB-KW"/>
</dbReference>
<keyword evidence="9" id="KW-0638">Presynaptic neurotoxin</keyword>
<dbReference type="GO" id="GO:0005576">
    <property type="term" value="C:extracellular region"/>
    <property type="evidence" value="ECO:0007669"/>
    <property type="project" value="UniProtKB-SubCell"/>
</dbReference>
<evidence type="ECO:0000313" key="18">
    <source>
        <dbReference type="EMBL" id="GBM84525.1"/>
    </source>
</evidence>
<accession>A0A4Y2J3Q5</accession>
<evidence type="ECO:0000256" key="4">
    <source>
        <dbReference type="ARBA" id="ARBA00022525"/>
    </source>
</evidence>
<evidence type="ECO:0000256" key="5">
    <source>
        <dbReference type="ARBA" id="ARBA00022537"/>
    </source>
</evidence>
<keyword evidence="10 16" id="KW-0040">ANK repeat</keyword>
<evidence type="ECO:0000256" key="2">
    <source>
        <dbReference type="ARBA" id="ARBA00004613"/>
    </source>
</evidence>
<evidence type="ECO:0000256" key="8">
    <source>
        <dbReference type="ARBA" id="ARBA00022737"/>
    </source>
</evidence>
<proteinExistence type="inferred from homology"/>
<name>A0A4Y2J3Q5_ARAVE</name>
<dbReference type="InterPro" id="IPR036770">
    <property type="entry name" value="Ankyrin_rpt-contain_sf"/>
</dbReference>
<evidence type="ECO:0000256" key="1">
    <source>
        <dbReference type="ARBA" id="ARBA00004175"/>
    </source>
</evidence>
<dbReference type="PANTHER" id="PTHR24198">
    <property type="entry name" value="ANKYRIN REPEAT AND PROTEIN KINASE DOMAIN-CONTAINING PROTEIN"/>
    <property type="match status" value="1"/>
</dbReference>
<dbReference type="Pfam" id="PF12796">
    <property type="entry name" value="Ank_2"/>
    <property type="match status" value="1"/>
</dbReference>
<evidence type="ECO:0000256" key="14">
    <source>
        <dbReference type="ARBA" id="ARBA00049715"/>
    </source>
</evidence>
<organism evidence="18 19">
    <name type="scientific">Araneus ventricosus</name>
    <name type="common">Orbweaver spider</name>
    <name type="synonym">Epeira ventricosa</name>
    <dbReference type="NCBI Taxonomy" id="182803"/>
    <lineage>
        <taxon>Eukaryota</taxon>
        <taxon>Metazoa</taxon>
        <taxon>Ecdysozoa</taxon>
        <taxon>Arthropoda</taxon>
        <taxon>Chelicerata</taxon>
        <taxon>Arachnida</taxon>
        <taxon>Araneae</taxon>
        <taxon>Araneomorphae</taxon>
        <taxon>Entelegynae</taxon>
        <taxon>Araneoidea</taxon>
        <taxon>Araneidae</taxon>
        <taxon>Araneus</taxon>
    </lineage>
</organism>
<protein>
    <recommendedName>
        <fullName evidence="15">Alpha-latrotoxin</fullName>
    </recommendedName>
</protein>
<keyword evidence="11 17" id="KW-0472">Membrane</keyword>
<comment type="caution">
    <text evidence="18">The sequence shown here is derived from an EMBL/GenBank/DDBJ whole genome shotgun (WGS) entry which is preliminary data.</text>
</comment>
<evidence type="ECO:0000256" key="10">
    <source>
        <dbReference type="ARBA" id="ARBA00023043"/>
    </source>
</evidence>
<evidence type="ECO:0000256" key="12">
    <source>
        <dbReference type="ARBA" id="ARBA00023298"/>
    </source>
</evidence>
<evidence type="ECO:0000256" key="13">
    <source>
        <dbReference type="ARBA" id="ARBA00049657"/>
    </source>
</evidence>
<feature type="transmembrane region" description="Helical" evidence="17">
    <location>
        <begin position="63"/>
        <end position="84"/>
    </location>
</feature>
<keyword evidence="4" id="KW-0964">Secreted</keyword>
<evidence type="ECO:0000256" key="9">
    <source>
        <dbReference type="ARBA" id="ARBA00023028"/>
    </source>
</evidence>
<evidence type="ECO:0000256" key="7">
    <source>
        <dbReference type="ARBA" id="ARBA00022699"/>
    </source>
</evidence>
<dbReference type="AlphaFoldDB" id="A0A4Y2J3Q5"/>
<keyword evidence="8" id="KW-0677">Repeat</keyword>
<keyword evidence="17" id="KW-1133">Transmembrane helix</keyword>
<dbReference type="GO" id="GO:0044218">
    <property type="term" value="C:other organism cell membrane"/>
    <property type="evidence" value="ECO:0007669"/>
    <property type="project" value="UniProtKB-KW"/>
</dbReference>
<feature type="repeat" description="ANK" evidence="16">
    <location>
        <begin position="224"/>
        <end position="256"/>
    </location>
</feature>
<reference evidence="18 19" key="1">
    <citation type="journal article" date="2019" name="Sci. Rep.">
        <title>Orb-weaving spider Araneus ventricosus genome elucidates the spidroin gene catalogue.</title>
        <authorList>
            <person name="Kono N."/>
            <person name="Nakamura H."/>
            <person name="Ohtoshi R."/>
            <person name="Moran D.A.P."/>
            <person name="Shinohara A."/>
            <person name="Yoshida Y."/>
            <person name="Fujiwara M."/>
            <person name="Mori M."/>
            <person name="Tomita M."/>
            <person name="Arakawa K."/>
        </authorList>
    </citation>
    <scope>NUCLEOTIDE SEQUENCE [LARGE SCALE GENOMIC DNA]</scope>
</reference>
<evidence type="ECO:0000313" key="19">
    <source>
        <dbReference type="Proteomes" id="UP000499080"/>
    </source>
</evidence>
<sequence length="287" mass="31990">MHIWDPPDPDLLVHDKCLPQIFHPSSNYMTDCEIPDMTETSLYMDGRSGGNHTTTINIYKVNYGALIITLMFFALIMMVFSNLWKGNKIRVLKPPVPVLYYLAKTGYKQEHAELCMTLIEKEDYDVNSTNSDIQFSVFLKVPGSKPDSSEDLLNLTPTVVVKCPPTGSVQKFEDKGARLVFSSSDRSSKLKCPSQNSPHVASKQDTNITKTVIRGCNINCQNNSGFTVLHLASSRGNLSLVQYLILKGADPAISTAESILPNEMAAMKGHEETAKYLKNEMICMERT</sequence>
<keyword evidence="5" id="KW-1052">Target cell membrane</keyword>
<keyword evidence="7" id="KW-0528">Neurotoxin</keyword>
<evidence type="ECO:0000256" key="16">
    <source>
        <dbReference type="PROSITE-ProRule" id="PRU00023"/>
    </source>
</evidence>
<dbReference type="PANTHER" id="PTHR24198:SF165">
    <property type="entry name" value="ANKYRIN REPEAT-CONTAINING PROTEIN-RELATED"/>
    <property type="match status" value="1"/>
</dbReference>
<dbReference type="InterPro" id="IPR002110">
    <property type="entry name" value="Ankyrin_rpt"/>
</dbReference>
<dbReference type="OrthoDB" id="6417106at2759"/>
<keyword evidence="19" id="KW-1185">Reference proteome</keyword>
<dbReference type="Proteomes" id="UP000499080">
    <property type="component" value="Unassembled WGS sequence"/>
</dbReference>
<keyword evidence="17" id="KW-0812">Transmembrane</keyword>